<gene>
    <name evidence="1" type="ORF">APUU_11407A</name>
</gene>
<dbReference type="InterPro" id="IPR012674">
    <property type="entry name" value="Calycin"/>
</dbReference>
<name>A0A7R8AGG0_9EURO</name>
<organism evidence="1 2">
    <name type="scientific">Aspergillus puulaauensis</name>
    <dbReference type="NCBI Taxonomy" id="1220207"/>
    <lineage>
        <taxon>Eukaryota</taxon>
        <taxon>Fungi</taxon>
        <taxon>Dikarya</taxon>
        <taxon>Ascomycota</taxon>
        <taxon>Pezizomycotina</taxon>
        <taxon>Eurotiomycetes</taxon>
        <taxon>Eurotiomycetidae</taxon>
        <taxon>Eurotiales</taxon>
        <taxon>Aspergillaceae</taxon>
        <taxon>Aspergillus</taxon>
    </lineage>
</organism>
<dbReference type="PANTHER" id="PTHR38115:SF1">
    <property type="entry name" value="LIPOCALIN-LIKE DOMAIN-CONTAINING PROTEIN"/>
    <property type="match status" value="1"/>
</dbReference>
<dbReference type="Gene3D" id="2.40.128.20">
    <property type="match status" value="1"/>
</dbReference>
<accession>A0A7R8AGG0</accession>
<dbReference type="OrthoDB" id="425354at2759"/>
<dbReference type="PANTHER" id="PTHR38115">
    <property type="entry name" value="LIPOCALIN-LIKE DOMAIN-CONTAINING PROTEIN"/>
    <property type="match status" value="1"/>
</dbReference>
<dbReference type="Proteomes" id="UP000654913">
    <property type="component" value="Chromosome 1"/>
</dbReference>
<dbReference type="InterPro" id="IPR053037">
    <property type="entry name" value="Pericyclase_pydY-like"/>
</dbReference>
<evidence type="ECO:0000313" key="2">
    <source>
        <dbReference type="Proteomes" id="UP000654913"/>
    </source>
</evidence>
<keyword evidence="2" id="KW-1185">Reference proteome</keyword>
<protein>
    <recommendedName>
        <fullName evidence="3">Calycin-like protein</fullName>
    </recommendedName>
</protein>
<dbReference type="RefSeq" id="XP_041550773.1">
    <property type="nucleotide sequence ID" value="XM_041697494.1"/>
</dbReference>
<dbReference type="KEGG" id="apuu:APUU_11407A"/>
<dbReference type="EMBL" id="AP024443">
    <property type="protein sequence ID" value="BCS18579.1"/>
    <property type="molecule type" value="Genomic_DNA"/>
</dbReference>
<reference evidence="1" key="1">
    <citation type="submission" date="2021-01" db="EMBL/GenBank/DDBJ databases">
        <authorList>
            <consortium name="Aspergillus puulaauensis MK2 genome sequencing consortium"/>
            <person name="Kazuki M."/>
            <person name="Futagami T."/>
        </authorList>
    </citation>
    <scope>NUCLEOTIDE SEQUENCE</scope>
    <source>
        <strain evidence="1">MK2</strain>
    </source>
</reference>
<dbReference type="AlphaFoldDB" id="A0A7R8AGG0"/>
<evidence type="ECO:0008006" key="3">
    <source>
        <dbReference type="Google" id="ProtNLM"/>
    </source>
</evidence>
<reference evidence="1" key="2">
    <citation type="submission" date="2021-02" db="EMBL/GenBank/DDBJ databases">
        <title>Aspergillus puulaauensis MK2 genome sequence.</title>
        <authorList>
            <person name="Futagami T."/>
            <person name="Mori K."/>
            <person name="Kadooka C."/>
            <person name="Tanaka T."/>
        </authorList>
    </citation>
    <scope>NUCLEOTIDE SEQUENCE</scope>
    <source>
        <strain evidence="1">MK2</strain>
    </source>
</reference>
<dbReference type="SUPFAM" id="SSF50814">
    <property type="entry name" value="Lipocalins"/>
    <property type="match status" value="1"/>
</dbReference>
<evidence type="ECO:0000313" key="1">
    <source>
        <dbReference type="EMBL" id="BCS18579.1"/>
    </source>
</evidence>
<dbReference type="GeneID" id="64968584"/>
<sequence length="215" mass="23088">MVAQTDLSIQNLTGDWVVDKSKTKNMDAALKLQGVGWIRRKAVTSGTITLKIKQTTGPQGGGEPITRLMLQQGLRGIFPGVEQTTTLDWTEHKQVDAVSGAAIIVRSRFVRGVRDAGGRVRPILDIQTTAAGKRGEIEAYLGTAVSVPPEDGGGDSHEKAFVQDFIRCPDGGWTAEQIWAVESIGDGLFLTCKAVAAKGSDTEEASLVYQYGEQE</sequence>
<proteinExistence type="predicted"/>